<keyword evidence="1" id="KW-0732">Signal</keyword>
<name>A0A1Z5RLC8_SORBI</name>
<dbReference type="Gramene" id="OQU84538">
    <property type="protein sequence ID" value="OQU84538"/>
    <property type="gene ID" value="SORBI_3004G072950"/>
</dbReference>
<sequence length="78" mass="8461">MTHLGKNLSTAVLLIVIVAAVCSMPAYACSKCGHLSSSYHGLCWSEDNSVDCNNACEGESSENVHGRCFWFKCCCYTC</sequence>
<reference evidence="2 3" key="1">
    <citation type="journal article" date="2009" name="Nature">
        <title>The Sorghum bicolor genome and the diversification of grasses.</title>
        <authorList>
            <person name="Paterson A.H."/>
            <person name="Bowers J.E."/>
            <person name="Bruggmann R."/>
            <person name="Dubchak I."/>
            <person name="Grimwood J."/>
            <person name="Gundlach H."/>
            <person name="Haberer G."/>
            <person name="Hellsten U."/>
            <person name="Mitros T."/>
            <person name="Poliakov A."/>
            <person name="Schmutz J."/>
            <person name="Spannagl M."/>
            <person name="Tang H."/>
            <person name="Wang X."/>
            <person name="Wicker T."/>
            <person name="Bharti A.K."/>
            <person name="Chapman J."/>
            <person name="Feltus F.A."/>
            <person name="Gowik U."/>
            <person name="Grigoriev I.V."/>
            <person name="Lyons E."/>
            <person name="Maher C.A."/>
            <person name="Martis M."/>
            <person name="Narechania A."/>
            <person name="Otillar R.P."/>
            <person name="Penning B.W."/>
            <person name="Salamov A.A."/>
            <person name="Wang Y."/>
            <person name="Zhang L."/>
            <person name="Carpita N.C."/>
            <person name="Freeling M."/>
            <person name="Gingle A.R."/>
            <person name="Hash C.T."/>
            <person name="Keller B."/>
            <person name="Klein P."/>
            <person name="Kresovich S."/>
            <person name="McCann M.C."/>
            <person name="Ming R."/>
            <person name="Peterson D.G."/>
            <person name="Mehboob-ur-Rahman"/>
            <person name="Ware D."/>
            <person name="Westhoff P."/>
            <person name="Mayer K.F."/>
            <person name="Messing J."/>
            <person name="Rokhsar D.S."/>
        </authorList>
    </citation>
    <scope>NUCLEOTIDE SEQUENCE [LARGE SCALE GENOMIC DNA]</scope>
    <source>
        <strain evidence="3">cv. BTx623</strain>
    </source>
</reference>
<reference evidence="3" key="2">
    <citation type="journal article" date="2018" name="Plant J.">
        <title>The Sorghum bicolor reference genome: improved assembly, gene annotations, a transcriptome atlas, and signatures of genome organization.</title>
        <authorList>
            <person name="McCormick R.F."/>
            <person name="Truong S.K."/>
            <person name="Sreedasyam A."/>
            <person name="Jenkins J."/>
            <person name="Shu S."/>
            <person name="Sims D."/>
            <person name="Kennedy M."/>
            <person name="Amirebrahimi M."/>
            <person name="Weers B.D."/>
            <person name="McKinley B."/>
            <person name="Mattison A."/>
            <person name="Morishige D.T."/>
            <person name="Grimwood J."/>
            <person name="Schmutz J."/>
            <person name="Mullet J.E."/>
        </authorList>
    </citation>
    <scope>NUCLEOTIDE SEQUENCE [LARGE SCALE GENOMIC DNA]</scope>
    <source>
        <strain evidence="3">cv. BTx623</strain>
    </source>
</reference>
<dbReference type="EMBL" id="CM000763">
    <property type="protein sequence ID" value="OQU84538.1"/>
    <property type="molecule type" value="Genomic_DNA"/>
</dbReference>
<dbReference type="Proteomes" id="UP000000768">
    <property type="component" value="Chromosome 4"/>
</dbReference>
<dbReference type="OMA" id="NNACEGE"/>
<accession>A0A1Z5RLC8</accession>
<dbReference type="AlphaFoldDB" id="A0A1Z5RLC8"/>
<dbReference type="GO" id="GO:0006952">
    <property type="term" value="P:defense response"/>
    <property type="evidence" value="ECO:0000318"/>
    <property type="project" value="GO_Central"/>
</dbReference>
<feature type="chain" id="PRO_5012238799" description="Knottin scorpion toxin-like domain-containing protein" evidence="1">
    <location>
        <begin position="29"/>
        <end position="78"/>
    </location>
</feature>
<evidence type="ECO:0000256" key="1">
    <source>
        <dbReference type="SAM" id="SignalP"/>
    </source>
</evidence>
<proteinExistence type="predicted"/>
<organism evidence="2 3">
    <name type="scientific">Sorghum bicolor</name>
    <name type="common">Sorghum</name>
    <name type="synonym">Sorghum vulgare</name>
    <dbReference type="NCBI Taxonomy" id="4558"/>
    <lineage>
        <taxon>Eukaryota</taxon>
        <taxon>Viridiplantae</taxon>
        <taxon>Streptophyta</taxon>
        <taxon>Embryophyta</taxon>
        <taxon>Tracheophyta</taxon>
        <taxon>Spermatophyta</taxon>
        <taxon>Magnoliopsida</taxon>
        <taxon>Liliopsida</taxon>
        <taxon>Poales</taxon>
        <taxon>Poaceae</taxon>
        <taxon>PACMAD clade</taxon>
        <taxon>Panicoideae</taxon>
        <taxon>Andropogonodae</taxon>
        <taxon>Andropogoneae</taxon>
        <taxon>Sorghinae</taxon>
        <taxon>Sorghum</taxon>
    </lineage>
</organism>
<gene>
    <name evidence="2" type="ORF">SORBI_3004G072950</name>
</gene>
<keyword evidence="3" id="KW-1185">Reference proteome</keyword>
<evidence type="ECO:0000313" key="2">
    <source>
        <dbReference type="EMBL" id="OQU84538.1"/>
    </source>
</evidence>
<evidence type="ECO:0008006" key="4">
    <source>
        <dbReference type="Google" id="ProtNLM"/>
    </source>
</evidence>
<evidence type="ECO:0000313" key="3">
    <source>
        <dbReference type="Proteomes" id="UP000000768"/>
    </source>
</evidence>
<protein>
    <recommendedName>
        <fullName evidence="4">Knottin scorpion toxin-like domain-containing protein</fullName>
    </recommendedName>
</protein>
<feature type="signal peptide" evidence="1">
    <location>
        <begin position="1"/>
        <end position="28"/>
    </location>
</feature>
<dbReference type="InParanoid" id="A0A1Z5RLC8"/>